<sequence>MAQKVADIIVDTLAKAGAQRCYGIVGDTINHFTDAVRRSSLRWIHVRHEEAGALAAGGEAYMTGELAVCAGTCGPGSLHFINGIFESHRNGAPVVLIASDVARTEAGLAFPQEVDQHRIYEQASVFCESISHPSQARRITALAAQAALSRGGVAVVVVNGDMFTETDDDALAWSVHRTGSRLCPGDDELDRLAAALNDAKSVTLYAGYGARGAHDQVMALAERLHAPVVHTSRAKEFIEPDNPFNVGMTGILGNRAGMEAVEGADITLCLGTDFAWTQFYPSRQHVIQIDRDPTHLGRRAPVDMGLVGDVGPTIEALLPRLPPRQDDGHLARAREQWAADREDYAHAERDGSPDLLHPQHVTRMLDQLANEDALFTADGGSPMVWMLRHLTANGRRRFLTSLLHGTMANAYPQAMGMAAAFPDRQVIALCGDGGLTMLMGDLLTLRQEKLPVKLLVYNNASLGFVEMEQRIEGLLDAFTELQNPDFVKLAEACGLQGWRVEQGDQLESAMRSWLAADGPALLDVRVNRMELVMPPKIELSQVASTALFGIKAVLDGRGREVLELLRNNFLR</sequence>
<dbReference type="Pfam" id="PF02775">
    <property type="entry name" value="TPP_enzyme_C"/>
    <property type="match status" value="1"/>
</dbReference>
<evidence type="ECO:0000313" key="8">
    <source>
        <dbReference type="Proteomes" id="UP001596114"/>
    </source>
</evidence>
<dbReference type="InterPro" id="IPR029061">
    <property type="entry name" value="THDP-binding"/>
</dbReference>
<dbReference type="RefSeq" id="WP_377318360.1">
    <property type="nucleotide sequence ID" value="NZ_JBHSNF010000001.1"/>
</dbReference>
<dbReference type="Gene3D" id="3.40.50.970">
    <property type="match status" value="2"/>
</dbReference>
<comment type="similarity">
    <text evidence="1 3">Belongs to the TPP enzyme family.</text>
</comment>
<dbReference type="CDD" id="cd02014">
    <property type="entry name" value="TPP_POX"/>
    <property type="match status" value="1"/>
</dbReference>
<comment type="caution">
    <text evidence="7">The sequence shown here is derived from an EMBL/GenBank/DDBJ whole genome shotgun (WGS) entry which is preliminary data.</text>
</comment>
<dbReference type="PANTHER" id="PTHR42981">
    <property type="entry name" value="PYRUVATE DEHYDROGENASE [UBIQUINONE]"/>
    <property type="match status" value="1"/>
</dbReference>
<dbReference type="InterPro" id="IPR012000">
    <property type="entry name" value="Thiamin_PyroP_enz_cen_dom"/>
</dbReference>
<evidence type="ECO:0000256" key="2">
    <source>
        <dbReference type="ARBA" id="ARBA00023052"/>
    </source>
</evidence>
<evidence type="ECO:0000313" key="7">
    <source>
        <dbReference type="EMBL" id="MFC5525356.1"/>
    </source>
</evidence>
<feature type="domain" description="Thiamine pyrophosphate enzyme central" evidence="4">
    <location>
        <begin position="189"/>
        <end position="317"/>
    </location>
</feature>
<gene>
    <name evidence="7" type="ORF">ACFPPA_06330</name>
</gene>
<dbReference type="Gene3D" id="3.40.50.1220">
    <property type="entry name" value="TPP-binding domain"/>
    <property type="match status" value="1"/>
</dbReference>
<dbReference type="InterPro" id="IPR029035">
    <property type="entry name" value="DHS-like_NAD/FAD-binding_dom"/>
</dbReference>
<dbReference type="InterPro" id="IPR000399">
    <property type="entry name" value="TPP-bd_CS"/>
</dbReference>
<dbReference type="PROSITE" id="PS00187">
    <property type="entry name" value="TPP_ENZYMES"/>
    <property type="match status" value="1"/>
</dbReference>
<dbReference type="SUPFAM" id="SSF52518">
    <property type="entry name" value="Thiamin diphosphate-binding fold (THDP-binding)"/>
    <property type="match status" value="2"/>
</dbReference>
<evidence type="ECO:0000259" key="6">
    <source>
        <dbReference type="Pfam" id="PF02776"/>
    </source>
</evidence>
<accession>A0ABW0QL93</accession>
<keyword evidence="2 3" id="KW-0786">Thiamine pyrophosphate</keyword>
<dbReference type="PANTHER" id="PTHR42981:SF2">
    <property type="entry name" value="PYRUVATE DEHYDROGENASE [UBIQUINONE]"/>
    <property type="match status" value="1"/>
</dbReference>
<dbReference type="Pfam" id="PF00205">
    <property type="entry name" value="TPP_enzyme_M"/>
    <property type="match status" value="1"/>
</dbReference>
<dbReference type="EMBL" id="JBHSNF010000001">
    <property type="protein sequence ID" value="MFC5525356.1"/>
    <property type="molecule type" value="Genomic_DNA"/>
</dbReference>
<reference evidence="8" key="1">
    <citation type="journal article" date="2019" name="Int. J. Syst. Evol. Microbiol.">
        <title>The Global Catalogue of Microorganisms (GCM) 10K type strain sequencing project: providing services to taxonomists for standard genome sequencing and annotation.</title>
        <authorList>
            <consortium name="The Broad Institute Genomics Platform"/>
            <consortium name="The Broad Institute Genome Sequencing Center for Infectious Disease"/>
            <person name="Wu L."/>
            <person name="Ma J."/>
        </authorList>
    </citation>
    <scope>NUCLEOTIDE SEQUENCE [LARGE SCALE GENOMIC DNA]</scope>
    <source>
        <strain evidence="8">CGMCC 1.16619</strain>
    </source>
</reference>
<name>A0ABW0QL93_9GAMM</name>
<dbReference type="SUPFAM" id="SSF52467">
    <property type="entry name" value="DHS-like NAD/FAD-binding domain"/>
    <property type="match status" value="1"/>
</dbReference>
<evidence type="ECO:0000256" key="3">
    <source>
        <dbReference type="RuleBase" id="RU362132"/>
    </source>
</evidence>
<feature type="domain" description="Thiamine pyrophosphate enzyme N-terminal TPP-binding" evidence="6">
    <location>
        <begin position="4"/>
        <end position="118"/>
    </location>
</feature>
<protein>
    <submittedName>
        <fullName evidence="7">Thiamine pyrophosphate-dependent enzyme</fullName>
    </submittedName>
</protein>
<dbReference type="InterPro" id="IPR012001">
    <property type="entry name" value="Thiamin_PyroP_enz_TPP-bd_dom"/>
</dbReference>
<organism evidence="7 8">
    <name type="scientific">Rhodanobacter ginsengisoli</name>
    <dbReference type="NCBI Taxonomy" id="418646"/>
    <lineage>
        <taxon>Bacteria</taxon>
        <taxon>Pseudomonadati</taxon>
        <taxon>Pseudomonadota</taxon>
        <taxon>Gammaproteobacteria</taxon>
        <taxon>Lysobacterales</taxon>
        <taxon>Rhodanobacteraceae</taxon>
        <taxon>Rhodanobacter</taxon>
    </lineage>
</organism>
<dbReference type="InterPro" id="IPR047212">
    <property type="entry name" value="TPP_POXB-like"/>
</dbReference>
<dbReference type="InterPro" id="IPR047211">
    <property type="entry name" value="POXB-like"/>
</dbReference>
<dbReference type="Proteomes" id="UP001596114">
    <property type="component" value="Unassembled WGS sequence"/>
</dbReference>
<feature type="domain" description="Thiamine pyrophosphate enzyme TPP-binding" evidence="5">
    <location>
        <begin position="378"/>
        <end position="524"/>
    </location>
</feature>
<keyword evidence="8" id="KW-1185">Reference proteome</keyword>
<evidence type="ECO:0000256" key="1">
    <source>
        <dbReference type="ARBA" id="ARBA00007812"/>
    </source>
</evidence>
<dbReference type="InterPro" id="IPR011766">
    <property type="entry name" value="TPP_enzyme_TPP-bd"/>
</dbReference>
<evidence type="ECO:0000259" key="5">
    <source>
        <dbReference type="Pfam" id="PF02775"/>
    </source>
</evidence>
<evidence type="ECO:0000259" key="4">
    <source>
        <dbReference type="Pfam" id="PF00205"/>
    </source>
</evidence>
<dbReference type="Pfam" id="PF02776">
    <property type="entry name" value="TPP_enzyme_N"/>
    <property type="match status" value="1"/>
</dbReference>
<proteinExistence type="inferred from homology"/>